<gene>
    <name evidence="17" type="ORF">OMED0929_LOCUS3246</name>
</gene>
<dbReference type="PANTHER" id="PTHR11645:SF0">
    <property type="entry name" value="PYRROLINE-5-CARBOXYLATE REDUCTASE 3"/>
    <property type="match status" value="1"/>
</dbReference>
<dbReference type="SUPFAM" id="SSF48179">
    <property type="entry name" value="6-phosphogluconate dehydrogenase C-terminal domain-like"/>
    <property type="match status" value="1"/>
</dbReference>
<dbReference type="HAMAP" id="MF_01925">
    <property type="entry name" value="P5C_reductase"/>
    <property type="match status" value="1"/>
</dbReference>
<dbReference type="Pfam" id="PF03807">
    <property type="entry name" value="F420_oxidored"/>
    <property type="match status" value="1"/>
</dbReference>
<dbReference type="InterPro" id="IPR000304">
    <property type="entry name" value="Pyrroline-COOH_reductase"/>
</dbReference>
<feature type="domain" description="Pyrroline-5-carboxylate reductase dimerisation" evidence="16">
    <location>
        <begin position="167"/>
        <end position="271"/>
    </location>
</feature>
<comment type="subcellular location">
    <subcellularLocation>
        <location evidence="1">Cytoplasm</location>
    </subcellularLocation>
</comment>
<dbReference type="InterPro" id="IPR029036">
    <property type="entry name" value="P5CR_dimer"/>
</dbReference>
<keyword evidence="7 14" id="KW-0028">Amino-acid biosynthesis</keyword>
<evidence type="ECO:0000256" key="6">
    <source>
        <dbReference type="ARBA" id="ARBA00022490"/>
    </source>
</evidence>
<comment type="catalytic activity">
    <reaction evidence="11">
        <text>L-proline + NAD(+) = (S)-1-pyrroline-5-carboxylate + NADH + 2 H(+)</text>
        <dbReference type="Rhea" id="RHEA:14105"/>
        <dbReference type="ChEBI" id="CHEBI:15378"/>
        <dbReference type="ChEBI" id="CHEBI:17388"/>
        <dbReference type="ChEBI" id="CHEBI:57540"/>
        <dbReference type="ChEBI" id="CHEBI:57945"/>
        <dbReference type="ChEBI" id="CHEBI:60039"/>
        <dbReference type="EC" id="1.5.1.2"/>
    </reaction>
</comment>
<evidence type="ECO:0000256" key="3">
    <source>
        <dbReference type="ARBA" id="ARBA00005525"/>
    </source>
</evidence>
<dbReference type="InterPro" id="IPR053790">
    <property type="entry name" value="P5CR-like_CS"/>
</dbReference>
<dbReference type="PIRSF" id="PIRSF000193">
    <property type="entry name" value="Pyrrol-5-carb_rd"/>
    <property type="match status" value="1"/>
</dbReference>
<comment type="similarity">
    <text evidence="3 14">Belongs to the pyrroline-5-carboxylate reductase family.</text>
</comment>
<evidence type="ECO:0000256" key="11">
    <source>
        <dbReference type="ARBA" id="ARBA00050547"/>
    </source>
</evidence>
<reference evidence="17" key="1">
    <citation type="submission" date="2021-01" db="EMBL/GenBank/DDBJ databases">
        <authorList>
            <person name="Corre E."/>
            <person name="Pelletier E."/>
            <person name="Niang G."/>
            <person name="Scheremetjew M."/>
            <person name="Finn R."/>
            <person name="Kale V."/>
            <person name="Holt S."/>
            <person name="Cochrane G."/>
            <person name="Meng A."/>
            <person name="Brown T."/>
            <person name="Cohen L."/>
        </authorList>
    </citation>
    <scope>NUCLEOTIDE SEQUENCE</scope>
    <source>
        <strain evidence="17">Clade-D-RCC2572</strain>
    </source>
</reference>
<dbReference type="InterPro" id="IPR008927">
    <property type="entry name" value="6-PGluconate_DH-like_C_sf"/>
</dbReference>
<keyword evidence="6" id="KW-0963">Cytoplasm</keyword>
<dbReference type="GO" id="GO:0004735">
    <property type="term" value="F:pyrroline-5-carboxylate reductase activity"/>
    <property type="evidence" value="ECO:0007669"/>
    <property type="project" value="UniProtKB-EC"/>
</dbReference>
<dbReference type="Gene3D" id="3.40.50.720">
    <property type="entry name" value="NAD(P)-binding Rossmann-like Domain"/>
    <property type="match status" value="1"/>
</dbReference>
<comment type="catalytic activity">
    <reaction evidence="12 14">
        <text>L-proline + NADP(+) = (S)-1-pyrroline-5-carboxylate + NADPH + 2 H(+)</text>
        <dbReference type="Rhea" id="RHEA:14109"/>
        <dbReference type="ChEBI" id="CHEBI:15378"/>
        <dbReference type="ChEBI" id="CHEBI:17388"/>
        <dbReference type="ChEBI" id="CHEBI:57783"/>
        <dbReference type="ChEBI" id="CHEBI:58349"/>
        <dbReference type="ChEBI" id="CHEBI:60039"/>
        <dbReference type="EC" id="1.5.1.2"/>
    </reaction>
</comment>
<evidence type="ECO:0000259" key="16">
    <source>
        <dbReference type="Pfam" id="PF14748"/>
    </source>
</evidence>
<dbReference type="EC" id="1.5.1.2" evidence="4 14"/>
<evidence type="ECO:0000256" key="4">
    <source>
        <dbReference type="ARBA" id="ARBA00012855"/>
    </source>
</evidence>
<dbReference type="FunFam" id="1.10.3730.10:FF:000001">
    <property type="entry name" value="Pyrroline-5-carboxylate reductase"/>
    <property type="match status" value="1"/>
</dbReference>
<keyword evidence="8 14" id="KW-0641">Proline biosynthesis</keyword>
<evidence type="ECO:0000259" key="15">
    <source>
        <dbReference type="Pfam" id="PF03807"/>
    </source>
</evidence>
<proteinExistence type="inferred from homology"/>
<dbReference type="Pfam" id="PF14748">
    <property type="entry name" value="P5CR_dimer"/>
    <property type="match status" value="1"/>
</dbReference>
<dbReference type="InterPro" id="IPR028939">
    <property type="entry name" value="P5C_Rdtase_cat_N"/>
</dbReference>
<dbReference type="AlphaFoldDB" id="A0A6U0ESX6"/>
<dbReference type="GO" id="GO:0005737">
    <property type="term" value="C:cytoplasm"/>
    <property type="evidence" value="ECO:0007669"/>
    <property type="project" value="UniProtKB-SubCell"/>
</dbReference>
<sequence>MRVGFIGYGNMADALASGFVNAGIVSWGDLTMCNKSNVERRESFTSRGGSVVLSAADVVKSSEIVFLAVKPPYIKSVLEEVYANCKEEAKDTLFVSVAAGVTLSTMESVWTEAGDQSPAMIRVMPNTPCLVGAAASGLCEGSTCTEAHRNSALALMSSVGICKVILENQMSALTGVSGSGPAYVFILIEGMSDGGVRAGLPRDVATQLAAQTFYGAAKMVLETGKHPGVLKDSVCSPGGTTIAAVHALEQAGVRQAMMNAVVAAAERGDELAKAAAGK</sequence>
<keyword evidence="9 13" id="KW-0521">NADP</keyword>
<dbReference type="UniPathway" id="UPA00098">
    <property type="reaction ID" value="UER00361"/>
</dbReference>
<evidence type="ECO:0000256" key="7">
    <source>
        <dbReference type="ARBA" id="ARBA00022605"/>
    </source>
</evidence>
<feature type="binding site" evidence="13">
    <location>
        <begin position="6"/>
        <end position="11"/>
    </location>
    <ligand>
        <name>NADP(+)</name>
        <dbReference type="ChEBI" id="CHEBI:58349"/>
    </ligand>
</feature>
<dbReference type="PROSITE" id="PS00521">
    <property type="entry name" value="P5CR"/>
    <property type="match status" value="1"/>
</dbReference>
<evidence type="ECO:0000256" key="9">
    <source>
        <dbReference type="ARBA" id="ARBA00022857"/>
    </source>
</evidence>
<comment type="pathway">
    <text evidence="2 14">Amino-acid biosynthesis; L-proline biosynthesis; L-proline from L-glutamate 5-semialdehyde: step 1/1.</text>
</comment>
<evidence type="ECO:0000256" key="13">
    <source>
        <dbReference type="PIRSR" id="PIRSR000193-1"/>
    </source>
</evidence>
<evidence type="ECO:0000256" key="12">
    <source>
        <dbReference type="ARBA" id="ARBA00052690"/>
    </source>
</evidence>
<dbReference type="PANTHER" id="PTHR11645">
    <property type="entry name" value="PYRROLINE-5-CARBOXYLATE REDUCTASE"/>
    <property type="match status" value="1"/>
</dbReference>
<feature type="domain" description="Pyrroline-5-carboxylate reductase catalytic N-terminal" evidence="15">
    <location>
        <begin position="2"/>
        <end position="100"/>
    </location>
</feature>
<dbReference type="EMBL" id="HBEW01003865">
    <property type="protein sequence ID" value="CAD8581262.1"/>
    <property type="molecule type" value="Transcribed_RNA"/>
</dbReference>
<protein>
    <recommendedName>
        <fullName evidence="5 14">Pyrroline-5-carboxylate reductase</fullName>
        <ecNumber evidence="4 14">1.5.1.2</ecNumber>
    </recommendedName>
</protein>
<evidence type="ECO:0000256" key="10">
    <source>
        <dbReference type="ARBA" id="ARBA00023002"/>
    </source>
</evidence>
<dbReference type="GO" id="GO:0055129">
    <property type="term" value="P:L-proline biosynthetic process"/>
    <property type="evidence" value="ECO:0007669"/>
    <property type="project" value="UniProtKB-UniPathway"/>
</dbReference>
<feature type="binding site" evidence="13">
    <location>
        <begin position="68"/>
        <end position="71"/>
    </location>
    <ligand>
        <name>NADP(+)</name>
        <dbReference type="ChEBI" id="CHEBI:58349"/>
    </ligand>
</feature>
<evidence type="ECO:0000256" key="5">
    <source>
        <dbReference type="ARBA" id="ARBA00021413"/>
    </source>
</evidence>
<evidence type="ECO:0000313" key="17">
    <source>
        <dbReference type="EMBL" id="CAD8581262.1"/>
    </source>
</evidence>
<dbReference type="SUPFAM" id="SSF51735">
    <property type="entry name" value="NAD(P)-binding Rossmann-fold domains"/>
    <property type="match status" value="1"/>
</dbReference>
<dbReference type="Gene3D" id="1.10.3730.10">
    <property type="entry name" value="ProC C-terminal domain-like"/>
    <property type="match status" value="1"/>
</dbReference>
<evidence type="ECO:0000256" key="1">
    <source>
        <dbReference type="ARBA" id="ARBA00004496"/>
    </source>
</evidence>
<organism evidence="17">
    <name type="scientific">Ostreococcus mediterraneus</name>
    <dbReference type="NCBI Taxonomy" id="1486918"/>
    <lineage>
        <taxon>Eukaryota</taxon>
        <taxon>Viridiplantae</taxon>
        <taxon>Chlorophyta</taxon>
        <taxon>Mamiellophyceae</taxon>
        <taxon>Mamiellales</taxon>
        <taxon>Bathycoccaceae</taxon>
        <taxon>Ostreococcus</taxon>
    </lineage>
</organism>
<keyword evidence="10 14" id="KW-0560">Oxidoreductase</keyword>
<evidence type="ECO:0000256" key="14">
    <source>
        <dbReference type="RuleBase" id="RU003903"/>
    </source>
</evidence>
<dbReference type="InterPro" id="IPR036291">
    <property type="entry name" value="NAD(P)-bd_dom_sf"/>
</dbReference>
<accession>A0A6U0ESX6</accession>
<dbReference type="NCBIfam" id="TIGR00112">
    <property type="entry name" value="proC"/>
    <property type="match status" value="1"/>
</dbReference>
<evidence type="ECO:0000256" key="2">
    <source>
        <dbReference type="ARBA" id="ARBA00005205"/>
    </source>
</evidence>
<name>A0A6U0ESX6_9CHLO</name>
<dbReference type="FunFam" id="3.40.50.720:FF:000190">
    <property type="entry name" value="Pyrroline-5-carboxylate reductase"/>
    <property type="match status" value="1"/>
</dbReference>
<evidence type="ECO:0000256" key="8">
    <source>
        <dbReference type="ARBA" id="ARBA00022650"/>
    </source>
</evidence>